<evidence type="ECO:0000313" key="2">
    <source>
        <dbReference type="Proteomes" id="UP001630127"/>
    </source>
</evidence>
<keyword evidence="2" id="KW-1185">Reference proteome</keyword>
<proteinExistence type="predicted"/>
<organism evidence="1 2">
    <name type="scientific">Cinchona calisaya</name>
    <dbReference type="NCBI Taxonomy" id="153742"/>
    <lineage>
        <taxon>Eukaryota</taxon>
        <taxon>Viridiplantae</taxon>
        <taxon>Streptophyta</taxon>
        <taxon>Embryophyta</taxon>
        <taxon>Tracheophyta</taxon>
        <taxon>Spermatophyta</taxon>
        <taxon>Magnoliopsida</taxon>
        <taxon>eudicotyledons</taxon>
        <taxon>Gunneridae</taxon>
        <taxon>Pentapetalae</taxon>
        <taxon>asterids</taxon>
        <taxon>lamiids</taxon>
        <taxon>Gentianales</taxon>
        <taxon>Rubiaceae</taxon>
        <taxon>Cinchonoideae</taxon>
        <taxon>Cinchoneae</taxon>
        <taxon>Cinchona</taxon>
    </lineage>
</organism>
<reference evidence="1 2" key="1">
    <citation type="submission" date="2024-11" db="EMBL/GenBank/DDBJ databases">
        <title>A near-complete genome assembly of Cinchona calisaya.</title>
        <authorList>
            <person name="Lian D.C."/>
            <person name="Zhao X.W."/>
            <person name="Wei L."/>
        </authorList>
    </citation>
    <scope>NUCLEOTIDE SEQUENCE [LARGE SCALE GENOMIC DNA]</scope>
    <source>
        <tissue evidence="1">Nenye</tissue>
    </source>
</reference>
<sequence length="120" mass="12976">MVNIDEELASIMEKFGLSSEVGGVNLDKEDVRDRGGASRFETDVRANSERWVPPGEEGIKINTNAGINLQHNRIGNAAVARDSNGKLVKANVAVLHKQGVVIVKEAIAIRNALIMAKNED</sequence>
<accession>A0ABD3AUV9</accession>
<dbReference type="Proteomes" id="UP001630127">
    <property type="component" value="Unassembled WGS sequence"/>
</dbReference>
<comment type="caution">
    <text evidence="1">The sequence shown here is derived from an EMBL/GenBank/DDBJ whole genome shotgun (WGS) entry which is preliminary data.</text>
</comment>
<protein>
    <submittedName>
        <fullName evidence="1">Uncharacterized protein</fullName>
    </submittedName>
</protein>
<name>A0ABD3AUV9_9GENT</name>
<dbReference type="AlphaFoldDB" id="A0ABD3AUV9"/>
<gene>
    <name evidence="1" type="ORF">ACH5RR_003430</name>
</gene>
<dbReference type="EMBL" id="JBJUIK010000002">
    <property type="protein sequence ID" value="KAL3534969.1"/>
    <property type="molecule type" value="Genomic_DNA"/>
</dbReference>
<evidence type="ECO:0000313" key="1">
    <source>
        <dbReference type="EMBL" id="KAL3534969.1"/>
    </source>
</evidence>